<dbReference type="Proteomes" id="UP000091857">
    <property type="component" value="Chromosome 12"/>
</dbReference>
<evidence type="ECO:0000313" key="1">
    <source>
        <dbReference type="EMBL" id="KAG8642369.1"/>
    </source>
</evidence>
<accession>A0ACB7GR24</accession>
<gene>
    <name evidence="1" type="ORF">MANES_12G085516v8</name>
</gene>
<dbReference type="EMBL" id="CM004398">
    <property type="protein sequence ID" value="KAG8642369.1"/>
    <property type="molecule type" value="Genomic_DNA"/>
</dbReference>
<sequence length="121" mass="14647">MDISSLPTIISNSININNQFQTMVINNQFQTMVILLNLRINRLRINTALSIKNFLKQNWRLKLNINPHSQFSTQHLYRPRNYKTKFKKKIIAYLHRYRTTHIKNFNHAFHLCFIDFSKKNR</sequence>
<protein>
    <submittedName>
        <fullName evidence="1">Uncharacterized protein</fullName>
    </submittedName>
</protein>
<proteinExistence type="predicted"/>
<evidence type="ECO:0000313" key="2">
    <source>
        <dbReference type="Proteomes" id="UP000091857"/>
    </source>
</evidence>
<reference evidence="2" key="1">
    <citation type="journal article" date="2016" name="Nat. Biotechnol.">
        <title>Sequencing wild and cultivated cassava and related species reveals extensive interspecific hybridization and genetic diversity.</title>
        <authorList>
            <person name="Bredeson J.V."/>
            <person name="Lyons J.B."/>
            <person name="Prochnik S.E."/>
            <person name="Wu G.A."/>
            <person name="Ha C.M."/>
            <person name="Edsinger-Gonzales E."/>
            <person name="Grimwood J."/>
            <person name="Schmutz J."/>
            <person name="Rabbi I.Y."/>
            <person name="Egesi C."/>
            <person name="Nauluvula P."/>
            <person name="Lebot V."/>
            <person name="Ndunguru J."/>
            <person name="Mkamilo G."/>
            <person name="Bart R.S."/>
            <person name="Setter T.L."/>
            <person name="Gleadow R.M."/>
            <person name="Kulakow P."/>
            <person name="Ferguson M.E."/>
            <person name="Rounsley S."/>
            <person name="Rokhsar D.S."/>
        </authorList>
    </citation>
    <scope>NUCLEOTIDE SEQUENCE [LARGE SCALE GENOMIC DNA]</scope>
    <source>
        <strain evidence="2">cv. AM560-2</strain>
    </source>
</reference>
<organism evidence="1 2">
    <name type="scientific">Manihot esculenta</name>
    <name type="common">Cassava</name>
    <name type="synonym">Jatropha manihot</name>
    <dbReference type="NCBI Taxonomy" id="3983"/>
    <lineage>
        <taxon>Eukaryota</taxon>
        <taxon>Viridiplantae</taxon>
        <taxon>Streptophyta</taxon>
        <taxon>Embryophyta</taxon>
        <taxon>Tracheophyta</taxon>
        <taxon>Spermatophyta</taxon>
        <taxon>Magnoliopsida</taxon>
        <taxon>eudicotyledons</taxon>
        <taxon>Gunneridae</taxon>
        <taxon>Pentapetalae</taxon>
        <taxon>rosids</taxon>
        <taxon>fabids</taxon>
        <taxon>Malpighiales</taxon>
        <taxon>Euphorbiaceae</taxon>
        <taxon>Crotonoideae</taxon>
        <taxon>Manihoteae</taxon>
        <taxon>Manihot</taxon>
    </lineage>
</organism>
<comment type="caution">
    <text evidence="1">The sequence shown here is derived from an EMBL/GenBank/DDBJ whole genome shotgun (WGS) entry which is preliminary data.</text>
</comment>
<name>A0ACB7GR24_MANES</name>
<keyword evidence="2" id="KW-1185">Reference proteome</keyword>